<evidence type="ECO:0000256" key="6">
    <source>
        <dbReference type="ARBA" id="ARBA00023136"/>
    </source>
</evidence>
<reference evidence="10" key="1">
    <citation type="submission" date="2016-06" db="EMBL/GenBank/DDBJ databases">
        <authorList>
            <person name="Nascimento L."/>
            <person name="Pereira R.V."/>
            <person name="Martins L.F."/>
            <person name="Quaggio R.B."/>
            <person name="Silva A.M."/>
            <person name="Setubal J.C."/>
        </authorList>
    </citation>
    <scope>NUCLEOTIDE SEQUENCE [LARGE SCALE GENOMIC DNA]</scope>
</reference>
<feature type="domain" description="EamA" evidence="8">
    <location>
        <begin position="9"/>
        <end position="139"/>
    </location>
</feature>
<comment type="similarity">
    <text evidence="2">Belongs to the EamA transporter family.</text>
</comment>
<accession>A0A1Y3PQ24</accession>
<dbReference type="InterPro" id="IPR000620">
    <property type="entry name" value="EamA_dom"/>
</dbReference>
<feature type="transmembrane region" description="Helical" evidence="7">
    <location>
        <begin position="184"/>
        <end position="207"/>
    </location>
</feature>
<feature type="transmembrane region" description="Helical" evidence="7">
    <location>
        <begin position="274"/>
        <end position="291"/>
    </location>
</feature>
<keyword evidence="5 7" id="KW-1133">Transmembrane helix</keyword>
<keyword evidence="3" id="KW-1003">Cell membrane</keyword>
<dbReference type="GO" id="GO:0005886">
    <property type="term" value="C:plasma membrane"/>
    <property type="evidence" value="ECO:0007669"/>
    <property type="project" value="UniProtKB-SubCell"/>
</dbReference>
<sequence length="309" mass="34068">MKHEARVFLLLALTACLWGLSITLVRHLNLSFPATALAGIRSFIAGLFLFGVAWSSRSLTPVPPQGWRHIFMAALFLVYLQQMALSWGLRFTHAATAGIIIGLEPVLTILFAAWWLRERMSLINWLGVFLGFAGVCIIVLSDTEDSGFHGLRLGELITLGAVLSAAIGSMFVKKAVACANAMTVTAYSFLIASGCFLLTMGVEWLIFPTQDYPTQWLPWALLLFTGIVSIGLCNLWWNYGIQQVGASRASHFLNLIPVSSLLFSVWLLGEPASWWHLLALVFILLGVTLGLRPVSIRTKSRPLHDSIQL</sequence>
<dbReference type="InterPro" id="IPR050638">
    <property type="entry name" value="AA-Vitamin_Transporters"/>
</dbReference>
<dbReference type="Pfam" id="PF00892">
    <property type="entry name" value="EamA"/>
    <property type="match status" value="2"/>
</dbReference>
<proteinExistence type="inferred from homology"/>
<organism evidence="9 10">
    <name type="scientific">Bacillus thermozeamaize</name>
    <dbReference type="NCBI Taxonomy" id="230954"/>
    <lineage>
        <taxon>Bacteria</taxon>
        <taxon>Bacillati</taxon>
        <taxon>Bacillota</taxon>
        <taxon>Bacilli</taxon>
        <taxon>Bacillales</taxon>
        <taxon>Bacillaceae</taxon>
        <taxon>Bacillus</taxon>
    </lineage>
</organism>
<keyword evidence="4 7" id="KW-0812">Transmembrane</keyword>
<feature type="transmembrane region" description="Helical" evidence="7">
    <location>
        <begin position="249"/>
        <end position="268"/>
    </location>
</feature>
<evidence type="ECO:0000256" key="5">
    <source>
        <dbReference type="ARBA" id="ARBA00022989"/>
    </source>
</evidence>
<dbReference type="InterPro" id="IPR037185">
    <property type="entry name" value="EmrE-like"/>
</dbReference>
<evidence type="ECO:0000256" key="2">
    <source>
        <dbReference type="ARBA" id="ARBA00007362"/>
    </source>
</evidence>
<feature type="transmembrane region" description="Helical" evidence="7">
    <location>
        <begin position="91"/>
        <end position="115"/>
    </location>
</feature>
<gene>
    <name evidence="9" type="ORF">BAA01_08595</name>
</gene>
<feature type="transmembrane region" description="Helical" evidence="7">
    <location>
        <begin position="219"/>
        <end position="237"/>
    </location>
</feature>
<dbReference type="PANTHER" id="PTHR32322">
    <property type="entry name" value="INNER MEMBRANE TRANSPORTER"/>
    <property type="match status" value="1"/>
</dbReference>
<dbReference type="Proteomes" id="UP000196475">
    <property type="component" value="Unassembled WGS sequence"/>
</dbReference>
<comment type="subcellular location">
    <subcellularLocation>
        <location evidence="1">Cell membrane</location>
        <topology evidence="1">Multi-pass membrane protein</topology>
    </subcellularLocation>
</comment>
<evidence type="ECO:0000256" key="1">
    <source>
        <dbReference type="ARBA" id="ARBA00004651"/>
    </source>
</evidence>
<name>A0A1Y3PQ24_9BACI</name>
<dbReference type="PANTHER" id="PTHR32322:SF18">
    <property type="entry name" value="S-ADENOSYLMETHIONINE_S-ADENOSYLHOMOCYSTEINE TRANSPORTER"/>
    <property type="match status" value="1"/>
</dbReference>
<protein>
    <recommendedName>
        <fullName evidence="8">EamA domain-containing protein</fullName>
    </recommendedName>
</protein>
<feature type="domain" description="EamA" evidence="8">
    <location>
        <begin position="153"/>
        <end position="289"/>
    </location>
</feature>
<comment type="caution">
    <text evidence="9">The sequence shown here is derived from an EMBL/GenBank/DDBJ whole genome shotgun (WGS) entry which is preliminary data.</text>
</comment>
<feature type="transmembrane region" description="Helical" evidence="7">
    <location>
        <begin position="31"/>
        <end position="54"/>
    </location>
</feature>
<dbReference type="EMBL" id="LZRT01000064">
    <property type="protein sequence ID" value="OUM88216.1"/>
    <property type="molecule type" value="Genomic_DNA"/>
</dbReference>
<evidence type="ECO:0000256" key="4">
    <source>
        <dbReference type="ARBA" id="ARBA00022692"/>
    </source>
</evidence>
<feature type="transmembrane region" description="Helical" evidence="7">
    <location>
        <begin position="153"/>
        <end position="172"/>
    </location>
</feature>
<dbReference type="AlphaFoldDB" id="A0A1Y3PQ24"/>
<dbReference type="Gene3D" id="1.10.3730.20">
    <property type="match status" value="1"/>
</dbReference>
<evidence type="ECO:0000256" key="3">
    <source>
        <dbReference type="ARBA" id="ARBA00022475"/>
    </source>
</evidence>
<feature type="transmembrane region" description="Helical" evidence="7">
    <location>
        <begin position="122"/>
        <end position="141"/>
    </location>
</feature>
<evidence type="ECO:0000259" key="8">
    <source>
        <dbReference type="Pfam" id="PF00892"/>
    </source>
</evidence>
<dbReference type="SUPFAM" id="SSF103481">
    <property type="entry name" value="Multidrug resistance efflux transporter EmrE"/>
    <property type="match status" value="2"/>
</dbReference>
<evidence type="ECO:0000256" key="7">
    <source>
        <dbReference type="SAM" id="Phobius"/>
    </source>
</evidence>
<feature type="transmembrane region" description="Helical" evidence="7">
    <location>
        <begin position="66"/>
        <end position="85"/>
    </location>
</feature>
<evidence type="ECO:0000313" key="9">
    <source>
        <dbReference type="EMBL" id="OUM88216.1"/>
    </source>
</evidence>
<keyword evidence="6 7" id="KW-0472">Membrane</keyword>
<evidence type="ECO:0000313" key="10">
    <source>
        <dbReference type="Proteomes" id="UP000196475"/>
    </source>
</evidence>